<gene>
    <name evidence="1" type="ORF">BN2476_250123</name>
</gene>
<dbReference type="EMBL" id="CYGY02000025">
    <property type="protein sequence ID" value="SIT40887.1"/>
    <property type="molecule type" value="Genomic_DNA"/>
</dbReference>
<dbReference type="Proteomes" id="UP000195569">
    <property type="component" value="Unassembled WGS sequence"/>
</dbReference>
<name>A0A1N7S1N9_9BURK</name>
<comment type="caution">
    <text evidence="1">The sequence shown here is derived from an EMBL/GenBank/DDBJ whole genome shotgun (WGS) entry which is preliminary data.</text>
</comment>
<keyword evidence="2" id="KW-1185">Reference proteome</keyword>
<evidence type="ECO:0000313" key="2">
    <source>
        <dbReference type="Proteomes" id="UP000195569"/>
    </source>
</evidence>
<evidence type="ECO:0000313" key="1">
    <source>
        <dbReference type="EMBL" id="SIT40887.1"/>
    </source>
</evidence>
<accession>A0A1N7S1N9</accession>
<protein>
    <submittedName>
        <fullName evidence="1">Uncharacterized protein</fullName>
    </submittedName>
</protein>
<dbReference type="AlphaFoldDB" id="A0A1N7S1N9"/>
<sequence>MNAHTSAGRRVAVKNEKFHIAAYDTKVRRGRVHRQMRQRAVAVLRTRKPRLWRCSKWTMFSSMPPR</sequence>
<reference evidence="1" key="1">
    <citation type="submission" date="2016-12" db="EMBL/GenBank/DDBJ databases">
        <authorList>
            <person name="Moulin L."/>
        </authorList>
    </citation>
    <scope>NUCLEOTIDE SEQUENCE [LARGE SCALE GENOMIC DNA]</scope>
    <source>
        <strain evidence="1">STM 7183</strain>
    </source>
</reference>
<proteinExistence type="predicted"/>
<organism evidence="1 2">
    <name type="scientific">Paraburkholderia piptadeniae</name>
    <dbReference type="NCBI Taxonomy" id="1701573"/>
    <lineage>
        <taxon>Bacteria</taxon>
        <taxon>Pseudomonadati</taxon>
        <taxon>Pseudomonadota</taxon>
        <taxon>Betaproteobacteria</taxon>
        <taxon>Burkholderiales</taxon>
        <taxon>Burkholderiaceae</taxon>
        <taxon>Paraburkholderia</taxon>
    </lineage>
</organism>